<evidence type="ECO:0000256" key="3">
    <source>
        <dbReference type="ARBA" id="ARBA00008773"/>
    </source>
</evidence>
<keyword evidence="5" id="KW-1003">Cell membrane</keyword>
<organism evidence="17 18">
    <name type="scientific">Smittium culicis</name>
    <dbReference type="NCBI Taxonomy" id="133412"/>
    <lineage>
        <taxon>Eukaryota</taxon>
        <taxon>Fungi</taxon>
        <taxon>Fungi incertae sedis</taxon>
        <taxon>Zoopagomycota</taxon>
        <taxon>Kickxellomycotina</taxon>
        <taxon>Harpellomycetes</taxon>
        <taxon>Harpellales</taxon>
        <taxon>Legeriomycetaceae</taxon>
        <taxon>Smittium</taxon>
    </lineage>
</organism>
<sequence length="768" mass="83245">MQALVNIIYFAASFAILTSSAPLNESFINPYSDTHPTNQNIYITVTETVYSTVNLGNTANCATSSTAISQLHIPSETVGYKESYVVSTPVDMASDSIVNTPSEISTPVNFEESSTSTELMLSTPIVENVDAFKTAPENSILQNPSEGTDKQESSIVPSEISTNEDSSIINVRMVGRDYLDGDNDLTTYFSEKIKRTEDLRFADIDSNKISLKDSVESSNSPLKSFKRDYIRLKRTSKNSDNNSNKTKLNSREDLSNLQFKKAKRDYIRLKRGLNKSKGSKKEENSLDNKNHSIKNAQGPASRLEKRQNNGENAHVSASTSQPTSALPSENVSTLSTGLIPPTSASEQAPSTAHVSSSINSVEETIEKSSATLSAGAQQLENQTTDTQAQNQQTATQQDIQPAPISQNPATQAANNLNSLEQAITESQIFDSTTAQNSDSYVDGVPQATQTSATQVDNDTMTSSQAANTQESSISKETNLPSNVELNKSMNSGSSKFWGLTYSPYNTDGSCPSYSKVESDLITVSSVTNNIRLYSTDCDQLVNAAKAINQNSLPLNIYAGVWISNGDERMNNEIDTIIKVINTYGSNIIKGISIGNEEMFKGSMTESELVSKLQAAKSKFKSAGITGIPIYTTDTDSKFTKNMADASDVIQLNIYTIFDQSAKSASDSVESVFNRVEAAKSRLGSSKHVRIGETGFSSAGSSGSQSGSLQGEIDYAKALICKAAQVGSEYFYFEAKDALWKSGESQLEQSFGVFDSNFKPKFDFNLLSC</sequence>
<dbReference type="GO" id="GO:0005886">
    <property type="term" value="C:plasma membrane"/>
    <property type="evidence" value="ECO:0007669"/>
    <property type="project" value="UniProtKB-SubCell"/>
</dbReference>
<comment type="similarity">
    <text evidence="3">Belongs to the glycosyl hydrolase 17 family.</text>
</comment>
<dbReference type="PANTHER" id="PTHR16631:SF17">
    <property type="entry name" value="GLUCAN ENDO-1,3-BETA-GLUCOSIDASE BTGC"/>
    <property type="match status" value="1"/>
</dbReference>
<evidence type="ECO:0000256" key="10">
    <source>
        <dbReference type="ARBA" id="ARBA00023316"/>
    </source>
</evidence>
<evidence type="ECO:0000256" key="5">
    <source>
        <dbReference type="ARBA" id="ARBA00022475"/>
    </source>
</evidence>
<name>A0A1R1XD87_9FUNG</name>
<dbReference type="GO" id="GO:0005576">
    <property type="term" value="C:extracellular region"/>
    <property type="evidence" value="ECO:0007669"/>
    <property type="project" value="TreeGrafter"/>
</dbReference>
<dbReference type="STRING" id="133412.A0A1R1XD87"/>
<feature type="region of interest" description="Disordered" evidence="15">
    <location>
        <begin position="233"/>
        <end position="255"/>
    </location>
</feature>
<comment type="function">
    <text evidence="12">Glucanases play a role in cell expansion during growth, in cell-cell fusion during mating, and in spore release during sporulation. This enzyme may be involved in beta-glucan degradation. Active on laminarin and lichenan.</text>
</comment>
<feature type="region of interest" description="Disordered" evidence="15">
    <location>
        <begin position="451"/>
        <end position="486"/>
    </location>
</feature>
<accession>A0A1R1XD87</accession>
<protein>
    <recommendedName>
        <fullName evidence="4">glucan endo-1,3-beta-D-glucosidase</fullName>
        <ecNumber evidence="4">3.2.1.39</ecNumber>
    </recommendedName>
    <alternativeName>
        <fullName evidence="14">Endo-1,3-beta-glucanase btgC</fullName>
    </alternativeName>
    <alternativeName>
        <fullName evidence="13">Laminarinase btgC</fullName>
    </alternativeName>
</protein>
<feature type="chain" id="PRO_5012390349" description="glucan endo-1,3-beta-D-glucosidase" evidence="16">
    <location>
        <begin position="21"/>
        <end position="768"/>
    </location>
</feature>
<evidence type="ECO:0000256" key="6">
    <source>
        <dbReference type="ARBA" id="ARBA00022801"/>
    </source>
</evidence>
<dbReference type="InterPro" id="IPR050732">
    <property type="entry name" value="Beta-glucan_modifiers"/>
</dbReference>
<keyword evidence="7" id="KW-0472">Membrane</keyword>
<dbReference type="OrthoDB" id="77201at2759"/>
<keyword evidence="10" id="KW-0961">Cell wall biogenesis/degradation</keyword>
<evidence type="ECO:0000256" key="16">
    <source>
        <dbReference type="SAM" id="SignalP"/>
    </source>
</evidence>
<dbReference type="EMBL" id="LSSN01003907">
    <property type="protein sequence ID" value="OMJ12563.1"/>
    <property type="molecule type" value="Genomic_DNA"/>
</dbReference>
<dbReference type="InterPro" id="IPR017853">
    <property type="entry name" value="GH"/>
</dbReference>
<dbReference type="GO" id="GO:0071555">
    <property type="term" value="P:cell wall organization"/>
    <property type="evidence" value="ECO:0007669"/>
    <property type="project" value="UniProtKB-KW"/>
</dbReference>
<reference evidence="17 18" key="1">
    <citation type="submission" date="2017-01" db="EMBL/GenBank/DDBJ databases">
        <authorList>
            <person name="Mah S.A."/>
            <person name="Swanson W.J."/>
            <person name="Moy G.W."/>
            <person name="Vacquier V.D."/>
        </authorList>
    </citation>
    <scope>NUCLEOTIDE SEQUENCE [LARGE SCALE GENOMIC DNA]</scope>
    <source>
        <strain evidence="17 18">GSMNP</strain>
    </source>
</reference>
<keyword evidence="8" id="KW-0325">Glycoprotein</keyword>
<feature type="compositionally biased region" description="Polar residues" evidence="15">
    <location>
        <begin position="137"/>
        <end position="146"/>
    </location>
</feature>
<evidence type="ECO:0000256" key="9">
    <source>
        <dbReference type="ARBA" id="ARBA00023277"/>
    </source>
</evidence>
<dbReference type="GO" id="GO:0009277">
    <property type="term" value="C:fungal-type cell wall"/>
    <property type="evidence" value="ECO:0007669"/>
    <property type="project" value="TreeGrafter"/>
</dbReference>
<evidence type="ECO:0000313" key="17">
    <source>
        <dbReference type="EMBL" id="OMJ12563.1"/>
    </source>
</evidence>
<feature type="compositionally biased region" description="Polar residues" evidence="15">
    <location>
        <begin position="309"/>
        <end position="380"/>
    </location>
</feature>
<evidence type="ECO:0000256" key="14">
    <source>
        <dbReference type="ARBA" id="ARBA00043078"/>
    </source>
</evidence>
<dbReference type="SUPFAM" id="SSF51445">
    <property type="entry name" value="(Trans)glycosidases"/>
    <property type="match status" value="1"/>
</dbReference>
<evidence type="ECO:0000256" key="8">
    <source>
        <dbReference type="ARBA" id="ARBA00023180"/>
    </source>
</evidence>
<feature type="region of interest" description="Disordered" evidence="15">
    <location>
        <begin position="137"/>
        <end position="161"/>
    </location>
</feature>
<evidence type="ECO:0000313" key="18">
    <source>
        <dbReference type="Proteomes" id="UP000187283"/>
    </source>
</evidence>
<dbReference type="Proteomes" id="UP000187283">
    <property type="component" value="Unassembled WGS sequence"/>
</dbReference>
<dbReference type="GO" id="GO:0042973">
    <property type="term" value="F:glucan endo-1,3-beta-D-glucosidase activity"/>
    <property type="evidence" value="ECO:0007669"/>
    <property type="project" value="UniProtKB-EC"/>
</dbReference>
<proteinExistence type="inferred from homology"/>
<keyword evidence="18" id="KW-1185">Reference proteome</keyword>
<keyword evidence="6" id="KW-0378">Hydrolase</keyword>
<comment type="subcellular location">
    <subcellularLocation>
        <location evidence="2">Cell membrane</location>
        <topology evidence="2">Single-pass type II membrane protein</topology>
    </subcellularLocation>
</comment>
<dbReference type="GO" id="GO:0009986">
    <property type="term" value="C:cell surface"/>
    <property type="evidence" value="ECO:0007669"/>
    <property type="project" value="TreeGrafter"/>
</dbReference>
<feature type="compositionally biased region" description="Low complexity" evidence="15">
    <location>
        <begin position="238"/>
        <end position="247"/>
    </location>
</feature>
<keyword evidence="11" id="KW-0624">Polysaccharide degradation</keyword>
<dbReference type="Gene3D" id="3.20.20.80">
    <property type="entry name" value="Glycosidases"/>
    <property type="match status" value="1"/>
</dbReference>
<evidence type="ECO:0000256" key="1">
    <source>
        <dbReference type="ARBA" id="ARBA00000382"/>
    </source>
</evidence>
<feature type="signal peptide" evidence="16">
    <location>
        <begin position="1"/>
        <end position="20"/>
    </location>
</feature>
<evidence type="ECO:0000256" key="13">
    <source>
        <dbReference type="ARBA" id="ARBA00042373"/>
    </source>
</evidence>
<feature type="region of interest" description="Disordered" evidence="15">
    <location>
        <begin position="268"/>
        <end position="409"/>
    </location>
</feature>
<feature type="compositionally biased region" description="Low complexity" evidence="15">
    <location>
        <begin position="381"/>
        <end position="398"/>
    </location>
</feature>
<keyword evidence="9" id="KW-0119">Carbohydrate metabolism</keyword>
<feature type="compositionally biased region" description="Basic residues" evidence="15">
    <location>
        <begin position="269"/>
        <end position="278"/>
    </location>
</feature>
<dbReference type="AlphaFoldDB" id="A0A1R1XD87"/>
<comment type="catalytic activity">
    <reaction evidence="1">
        <text>Hydrolysis of (1-&gt;3)-beta-D-glucosidic linkages in (1-&gt;3)-beta-D-glucans.</text>
        <dbReference type="EC" id="3.2.1.39"/>
    </reaction>
</comment>
<evidence type="ECO:0000256" key="12">
    <source>
        <dbReference type="ARBA" id="ARBA00037649"/>
    </source>
</evidence>
<evidence type="ECO:0000256" key="15">
    <source>
        <dbReference type="SAM" id="MobiDB-lite"/>
    </source>
</evidence>
<keyword evidence="16" id="KW-0732">Signal</keyword>
<dbReference type="PANTHER" id="PTHR16631">
    <property type="entry name" value="GLUCAN 1,3-BETA-GLUCOSIDASE"/>
    <property type="match status" value="1"/>
</dbReference>
<comment type="caution">
    <text evidence="17">The sequence shown here is derived from an EMBL/GenBank/DDBJ whole genome shotgun (WGS) entry which is preliminary data.</text>
</comment>
<gene>
    <name evidence="17" type="ORF">AYI70_g9032</name>
</gene>
<evidence type="ECO:0000256" key="4">
    <source>
        <dbReference type="ARBA" id="ARBA00012780"/>
    </source>
</evidence>
<dbReference type="GO" id="GO:0000272">
    <property type="term" value="P:polysaccharide catabolic process"/>
    <property type="evidence" value="ECO:0007669"/>
    <property type="project" value="UniProtKB-KW"/>
</dbReference>
<dbReference type="EC" id="3.2.1.39" evidence="4"/>
<evidence type="ECO:0000256" key="11">
    <source>
        <dbReference type="ARBA" id="ARBA00023326"/>
    </source>
</evidence>
<evidence type="ECO:0000256" key="2">
    <source>
        <dbReference type="ARBA" id="ARBA00004401"/>
    </source>
</evidence>
<evidence type="ECO:0000256" key="7">
    <source>
        <dbReference type="ARBA" id="ARBA00023136"/>
    </source>
</evidence>
<feature type="compositionally biased region" description="Basic and acidic residues" evidence="15">
    <location>
        <begin position="279"/>
        <end position="290"/>
    </location>
</feature>